<dbReference type="EMBL" id="WNYA01000006">
    <property type="protein sequence ID" value="KAG8568916.1"/>
    <property type="molecule type" value="Genomic_DNA"/>
</dbReference>
<accession>A0AAV7B8K3</accession>
<proteinExistence type="predicted"/>
<comment type="caution">
    <text evidence="1">The sequence shown here is derived from an EMBL/GenBank/DDBJ whole genome shotgun (WGS) entry which is preliminary data.</text>
</comment>
<sequence>MMLNACTCVDERGWCLRLHSFNPFPSQLSPGIASLLMTMANMYPSVLLSDAVLTPSVQQAGFHSVSRWWCWGCSGCYLPSLT</sequence>
<evidence type="ECO:0000313" key="1">
    <source>
        <dbReference type="EMBL" id="KAG8568916.1"/>
    </source>
</evidence>
<name>A0AAV7B8K3_ENGPU</name>
<dbReference type="Proteomes" id="UP000824782">
    <property type="component" value="Unassembled WGS sequence"/>
</dbReference>
<organism evidence="1 2">
    <name type="scientific">Engystomops pustulosus</name>
    <name type="common">Tungara frog</name>
    <name type="synonym">Physalaemus pustulosus</name>
    <dbReference type="NCBI Taxonomy" id="76066"/>
    <lineage>
        <taxon>Eukaryota</taxon>
        <taxon>Metazoa</taxon>
        <taxon>Chordata</taxon>
        <taxon>Craniata</taxon>
        <taxon>Vertebrata</taxon>
        <taxon>Euteleostomi</taxon>
        <taxon>Amphibia</taxon>
        <taxon>Batrachia</taxon>
        <taxon>Anura</taxon>
        <taxon>Neobatrachia</taxon>
        <taxon>Hyloidea</taxon>
        <taxon>Leptodactylidae</taxon>
        <taxon>Leiuperinae</taxon>
        <taxon>Engystomops</taxon>
    </lineage>
</organism>
<reference evidence="1" key="1">
    <citation type="thesis" date="2020" institute="ProQuest LLC" country="789 East Eisenhower Parkway, Ann Arbor, MI, USA">
        <title>Comparative Genomics and Chromosome Evolution.</title>
        <authorList>
            <person name="Mudd A.B."/>
        </authorList>
    </citation>
    <scope>NUCLEOTIDE SEQUENCE</scope>
    <source>
        <strain evidence="1">237g6f4</strain>
        <tissue evidence="1">Blood</tissue>
    </source>
</reference>
<keyword evidence="2" id="KW-1185">Reference proteome</keyword>
<protein>
    <submittedName>
        <fullName evidence="1">Uncharacterized protein</fullName>
    </submittedName>
</protein>
<evidence type="ECO:0000313" key="2">
    <source>
        <dbReference type="Proteomes" id="UP000824782"/>
    </source>
</evidence>
<dbReference type="AlphaFoldDB" id="A0AAV7B8K3"/>
<gene>
    <name evidence="1" type="ORF">GDO81_014204</name>
</gene>